<dbReference type="PANTHER" id="PTHR12147:SF22">
    <property type="entry name" value="ENDOPLASMIC RETICULUM METALLOPEPTIDASE 1"/>
    <property type="match status" value="1"/>
</dbReference>
<keyword evidence="4" id="KW-0645">Protease</keyword>
<keyword evidence="6" id="KW-0479">Metal-binding</keyword>
<feature type="transmembrane region" description="Helical" evidence="15">
    <location>
        <begin position="554"/>
        <end position="584"/>
    </location>
</feature>
<organism evidence="19 20">
    <name type="scientific">Parastrongyloides trichosuri</name>
    <name type="common">Possum-specific nematode worm</name>
    <dbReference type="NCBI Taxonomy" id="131310"/>
    <lineage>
        <taxon>Eukaryota</taxon>
        <taxon>Metazoa</taxon>
        <taxon>Ecdysozoa</taxon>
        <taxon>Nematoda</taxon>
        <taxon>Chromadorea</taxon>
        <taxon>Rhabditida</taxon>
        <taxon>Tylenchina</taxon>
        <taxon>Panagrolaimomorpha</taxon>
        <taxon>Strongyloidoidea</taxon>
        <taxon>Strongyloididae</taxon>
        <taxon>Parastrongyloides</taxon>
    </lineage>
</organism>
<dbReference type="PANTHER" id="PTHR12147">
    <property type="entry name" value="METALLOPEPTIDASE M28 FAMILY MEMBER"/>
    <property type="match status" value="1"/>
</dbReference>
<evidence type="ECO:0000313" key="20">
    <source>
        <dbReference type="WBParaSite" id="PTRK_0000733700.1"/>
    </source>
</evidence>
<evidence type="ECO:0000256" key="5">
    <source>
        <dbReference type="ARBA" id="ARBA00022692"/>
    </source>
</evidence>
<evidence type="ECO:0000256" key="4">
    <source>
        <dbReference type="ARBA" id="ARBA00022670"/>
    </source>
</evidence>
<evidence type="ECO:0000256" key="6">
    <source>
        <dbReference type="ARBA" id="ARBA00022723"/>
    </source>
</evidence>
<feature type="transmembrane region" description="Helical" evidence="15">
    <location>
        <begin position="431"/>
        <end position="457"/>
    </location>
</feature>
<accession>A0A0N4ZHD9</accession>
<evidence type="ECO:0000256" key="10">
    <source>
        <dbReference type="ARBA" id="ARBA00022989"/>
    </source>
</evidence>
<evidence type="ECO:0000256" key="2">
    <source>
        <dbReference type="ARBA" id="ARBA00004477"/>
    </source>
</evidence>
<keyword evidence="12 15" id="KW-0472">Membrane</keyword>
<evidence type="ECO:0000256" key="14">
    <source>
        <dbReference type="ARBA" id="ARBA00078796"/>
    </source>
</evidence>
<dbReference type="GO" id="GO:0005789">
    <property type="term" value="C:endoplasmic reticulum membrane"/>
    <property type="evidence" value="ECO:0007669"/>
    <property type="project" value="UniProtKB-SubCell"/>
</dbReference>
<protein>
    <recommendedName>
        <fullName evidence="14">FXNA-like protease</fullName>
    </recommendedName>
</protein>
<reference evidence="20" key="1">
    <citation type="submission" date="2017-02" db="UniProtKB">
        <authorList>
            <consortium name="WormBaseParasite"/>
        </authorList>
    </citation>
    <scope>IDENTIFICATION</scope>
</reference>
<keyword evidence="8" id="KW-0256">Endoplasmic reticulum</keyword>
<sequence length="909" mass="104215">MPDVEIRRRQFRGERNIDHLQKDKSLSDGIEKERLLKDYKNQISYLRWLFTILIVTFCYAIVVYYDRQMPDVRKGDDFSNFSEERARIILDELVSLGPRPSGSDACEKEAFKVINNRLSSIGNVIKNKDVNRFEIDIQRPSGCFDLKFLSSFTLCYHKVTNIIARIGPQNKHKKALLLNCHYDTIPDAYGATDDAISCAIMMDILDVLAHSDEPLDSDVIFLFNGAEENFLQASHGFITKHHWRADVRAFINLEGAGAGGRELLFQAGPSDSWLLKAYLDNAPYPHCTVLAQDVFQSGIIPSDTDFRIFRDFGSISGIDIAYNKNGWLYHTEFDIPKYIEKGSLQRSGENVLATLKSVLKAPQMQSEKYVYDETTYVFYDVLGLFVVYYPTSYGYFLNYIAVVLVIKNLISHYKTYEYVWTDLPFAICKNIIILLGLISSGLITILIISIFGLHMAWYATPELVFPLYVFPMVLTGYGIVKYLSNKSKYEPAKNEVLQFDASLIMFSLLLFKFNQANLASSYYVMIHVFFPALKTPIISILSKYGYVNKENRNIVFTITSICCIPLIIFVCYGCMLIFDFFIPVAGRLGNIFNPEFLIMGISLAVAYTILLYTGPFIYTTKNASKAIKYGFALYILLFSIISTTRIGEPYKFSEESPRLRRIIALHAERKIYDFNGELNFSDHGLFLQSFDYRGVEDFPEHTFLTSDTPPNCDHTEDEYCQLPYYTAIHELFPPSKSRYIPVPSKPIFSRPISMKKINKKVVLINGKSYINVTIELTGGVDKLSLHITPLKNLKLFKWSFTDIDLESFGIRKTYFVFLTYGFEPLLVRQFWIVLESKNDSDINNYLSTSVLEMTAATHYAHGKYQNTDTLMQLRNIISTRRKQTNLAIGWYRWAMTVLGGSVETVSHVF</sequence>
<comment type="similarity">
    <text evidence="3">Belongs to the peptidase M28 family.</text>
</comment>
<evidence type="ECO:0000256" key="3">
    <source>
        <dbReference type="ARBA" id="ARBA00010918"/>
    </source>
</evidence>
<dbReference type="InterPro" id="IPR045175">
    <property type="entry name" value="M28_fam"/>
</dbReference>
<dbReference type="Proteomes" id="UP000038045">
    <property type="component" value="Unplaced"/>
</dbReference>
<dbReference type="Gene3D" id="3.40.630.10">
    <property type="entry name" value="Zn peptidases"/>
    <property type="match status" value="1"/>
</dbReference>
<evidence type="ECO:0000256" key="8">
    <source>
        <dbReference type="ARBA" id="ARBA00022824"/>
    </source>
</evidence>
<proteinExistence type="inferred from homology"/>
<dbReference type="SUPFAM" id="SSF53187">
    <property type="entry name" value="Zn-dependent exopeptidases"/>
    <property type="match status" value="1"/>
</dbReference>
<feature type="transmembrane region" description="Helical" evidence="15">
    <location>
        <begin position="463"/>
        <end position="484"/>
    </location>
</feature>
<evidence type="ECO:0000259" key="18">
    <source>
        <dbReference type="Pfam" id="PF22249"/>
    </source>
</evidence>
<dbReference type="Pfam" id="PF04389">
    <property type="entry name" value="Peptidase_M28"/>
    <property type="match status" value="1"/>
</dbReference>
<dbReference type="GO" id="GO:0008235">
    <property type="term" value="F:metalloexopeptidase activity"/>
    <property type="evidence" value="ECO:0007669"/>
    <property type="project" value="InterPro"/>
</dbReference>
<evidence type="ECO:0000256" key="7">
    <source>
        <dbReference type="ARBA" id="ARBA00022801"/>
    </source>
</evidence>
<name>A0A0N4ZHD9_PARTI</name>
<keyword evidence="5 15" id="KW-0812">Transmembrane</keyword>
<evidence type="ECO:0000259" key="16">
    <source>
        <dbReference type="Pfam" id="PF04389"/>
    </source>
</evidence>
<evidence type="ECO:0000256" key="9">
    <source>
        <dbReference type="ARBA" id="ARBA00022833"/>
    </source>
</evidence>
<feature type="transmembrane region" description="Helical" evidence="15">
    <location>
        <begin position="629"/>
        <end position="647"/>
    </location>
</feature>
<dbReference type="FunFam" id="3.40.630.10:FF:000008">
    <property type="entry name" value="Endoplasmic reticulum metallopeptidase 1"/>
    <property type="match status" value="1"/>
</dbReference>
<feature type="domain" description="Endoplasmic reticulum metallopeptidase 1-like C-terminal" evidence="17">
    <location>
        <begin position="657"/>
        <end position="873"/>
    </location>
</feature>
<evidence type="ECO:0000313" key="19">
    <source>
        <dbReference type="Proteomes" id="UP000038045"/>
    </source>
</evidence>
<keyword evidence="7" id="KW-0378">Hydrolase</keyword>
<keyword evidence="13" id="KW-0325">Glycoprotein</keyword>
<dbReference type="InterPro" id="IPR048024">
    <property type="entry name" value="Fxna-like_M28_dom"/>
</dbReference>
<dbReference type="WBParaSite" id="PTRK_0000733700.1">
    <property type="protein sequence ID" value="PTRK_0000733700.1"/>
    <property type="gene ID" value="PTRK_0000733700"/>
</dbReference>
<feature type="transmembrane region" description="Helical" evidence="15">
    <location>
        <begin position="45"/>
        <end position="65"/>
    </location>
</feature>
<comment type="subcellular location">
    <subcellularLocation>
        <location evidence="2">Endoplasmic reticulum membrane</location>
        <topology evidence="2">Multi-pass membrane protein</topology>
    </subcellularLocation>
</comment>
<evidence type="ECO:0000256" key="1">
    <source>
        <dbReference type="ARBA" id="ARBA00001947"/>
    </source>
</evidence>
<dbReference type="GO" id="GO:0046872">
    <property type="term" value="F:metal ion binding"/>
    <property type="evidence" value="ECO:0007669"/>
    <property type="project" value="UniProtKB-KW"/>
</dbReference>
<evidence type="ECO:0000256" key="15">
    <source>
        <dbReference type="SAM" id="Phobius"/>
    </source>
</evidence>
<dbReference type="STRING" id="131310.A0A0N4ZHD9"/>
<feature type="transmembrane region" description="Helical" evidence="15">
    <location>
        <begin position="596"/>
        <end position="617"/>
    </location>
</feature>
<dbReference type="InterPro" id="IPR053973">
    <property type="entry name" value="ERMP1-like_C"/>
</dbReference>
<keyword evidence="10 15" id="KW-1133">Transmembrane helix</keyword>
<evidence type="ECO:0000259" key="17">
    <source>
        <dbReference type="Pfam" id="PF22248"/>
    </source>
</evidence>
<evidence type="ECO:0000256" key="12">
    <source>
        <dbReference type="ARBA" id="ARBA00023136"/>
    </source>
</evidence>
<feature type="domain" description="Peptidase M28" evidence="16">
    <location>
        <begin position="161"/>
        <end position="354"/>
    </location>
</feature>
<comment type="cofactor">
    <cofactor evidence="1">
        <name>Zn(2+)</name>
        <dbReference type="ChEBI" id="CHEBI:29105"/>
    </cofactor>
</comment>
<dbReference type="AlphaFoldDB" id="A0A0N4ZHD9"/>
<dbReference type="Pfam" id="PF22248">
    <property type="entry name" value="ERMP1_C"/>
    <property type="match status" value="1"/>
</dbReference>
<evidence type="ECO:0000256" key="13">
    <source>
        <dbReference type="ARBA" id="ARBA00023180"/>
    </source>
</evidence>
<evidence type="ECO:0000256" key="11">
    <source>
        <dbReference type="ARBA" id="ARBA00023049"/>
    </source>
</evidence>
<feature type="domain" description="Endoplasmic reticulum metallopeptidase 1/1-A TM" evidence="18">
    <location>
        <begin position="421"/>
        <end position="629"/>
    </location>
</feature>
<dbReference type="InterPro" id="IPR007484">
    <property type="entry name" value="Peptidase_M28"/>
</dbReference>
<keyword evidence="11" id="KW-0482">Metalloprotease</keyword>
<keyword evidence="19" id="KW-1185">Reference proteome</keyword>
<feature type="transmembrane region" description="Helical" evidence="15">
    <location>
        <begin position="393"/>
        <end position="410"/>
    </location>
</feature>
<dbReference type="Pfam" id="PF22249">
    <property type="entry name" value="ERMP1-TM"/>
    <property type="match status" value="1"/>
</dbReference>
<keyword evidence="9" id="KW-0862">Zinc</keyword>
<dbReference type="CDD" id="cd03875">
    <property type="entry name" value="M28_Fxna_like"/>
    <property type="match status" value="1"/>
</dbReference>
<dbReference type="GO" id="GO:0006508">
    <property type="term" value="P:proteolysis"/>
    <property type="evidence" value="ECO:0007669"/>
    <property type="project" value="UniProtKB-KW"/>
</dbReference>
<dbReference type="InterPro" id="IPR053974">
    <property type="entry name" value="ERMP1_1-A_TM"/>
</dbReference>